<feature type="region of interest" description="Disordered" evidence="1">
    <location>
        <begin position="296"/>
        <end position="436"/>
    </location>
</feature>
<sequence length="3220" mass="364552">APRSVRPAAGFLLLGIRCRGDGIQGHLTSDLGSDFRFRRKGAGRARRPVGSRLMIEEESSMMQDALQKKIWKHNSNTKKKQSVRSLEDDTAQTDQEMQNPKLGSGENKRKKKKGHFASLGECDISEIATVDIEQDLNSQLFVDNSKKKLKKKKKDQSASLGQCDISELVTIDTEQVLHSPLFVASSGKKQKKKKKDQSASLGQCDISELITVDTEQDLNLQLSMDNNEKKRKKKKDQSASLGKCDISEIVTVDAEQVLHSQLLVDKSEKKQKKKKKDHSAFLGECDISETVTVNTEHDLPFVGSSEKKQKKRKKERISSGSAEECDDSEVQNPRESDQSESKPKKKKKKRSISLEVLCDGSETATVTSEQDLQNVQFVRNNGKKWKKKKKERHNSRSEEEYDVSDTPNLQLLGNGEREKEKHHPRSLERDVTTQVSSTDIKNEAQCFELTDCGGNQTNKRTHHCCSAGETSVSVPAIKTKQTLQSARLMDSGDKKKDHVKAVKNGVEVTTTETPQAVQNPKLVGGRNGHEKKRKRRSNPAEEGGGKYHSKSEESVNDSETPAKIPLQKSAMSKSVDIDTETSAKKYKRTKKIIQFENSINKDASLNDSEIPQKSIKKCKLSSVLPFENSSAGLLQITDSTFKKHTVKCSAGGLAEKEATDHTNAVDIGDFAEITAEQTSIDCQGAVKTPKRYKQKKGTLSGHKRSGRTKNLKRDTPSALSIESTLEVVITPQTIADPNKRKKNKQRQHKTGSNNKVSITAVGRSPKEKIPFGQDETKVKMFDKSKLIELLKDFIPNVENLTSETMYNMYKYDLPRFERFKEEGIPIRRGRFTQEENQQLQKNLKVFMDLTGVENEWELLHVPESANEMIRMKRLKQNNLFCCRLAEDIPRPWKSVYQRAKKMYDPNRCKGRYTKDELKKLQCLQVLHGNSWKKIAELMDRSDLSVMCRARTIKSSLNVGPWSEEEKTTFMKIMEVVMKNRIQEASHDLTSTLSNTNRLHSILREELYKDIPWSAIADQMENRNWAQCRQKWMQILITKMTGGVDPSEFNGYRAKISLIKRLYLLRVDDVNDVDWEDLCSVVGDVPPLFIQRMFYRLKNRYVPEWSRKSFGEIVDFLYEHIIPNLEAMLEKQVGPDDWIGADDLCRPQQRGAQHGKMSTCRWCTPQGKSTIEFLHSYSSEELPPEELKAANEDLCYCLECVVDYHQARDELPLAHKNLWKIESKRLIEHFEKALKDEQEEDDELFLIEDEQEIQLPGYTGPDFENNLRVPILEILKYPYLLLHEHLSDLYVEALSKMEQVNFSFQTFEKYPGIYLLLVHPNETIRRWAILAARSLGKVERDDFYDLQEVITCLLKVIELDLFENTDFYNSYGIEEGKLILLPPHLYDVTNHKNYWLGICMLLMVLDEQAMDSLLLAQDKQNDFMKSILNTMMKCKPDDASDPFWPALQCFMVILDRLGSKVWGQLIDPTEAFQTIIRSQSYNNEIDKIRNTRNNAKIKCDLDDDDDMVSCSQIVYDYNSKKTNKDAGWRNAICPDYYPNMYDEMQSLVNVLQCDIGQDMRVHNSTFLWFIPFVNSVMDLKDLGIAYIGEVVYHIYSEIKDILNRKVDFCDKVSEFFILILVSIIELHRNKNHFHLLWYSSQRWVEALVKCATLPARVFNQNSEKATAASNVKVTSSSLAAGSSAACSSITSSVQQACVQLIRSFLREGCQSQQRNMFQQFLDKLNRQLRSTFILGWQLSPKEQQELQSCLTQLVKSAKNKLSDVKQLSSTVGRGSGLKLPSIKSEQEEPGEWGKMPEYYNSGPGPPSPLMLQLDSKSSAIQQGILNQEKIADCKTLECRAKESFAEPVLPFKAEFTLYDDNTFHNKHRIDDDDVFETNNEQELLRTRMTIVEISPPPSPCHSLENVTVGDPQSRHVHTLQQTAAPTHESSSNVDLTASPLHKDNLPAETLEVARSVPRKEKWKRSMLLEFQESMSKGTAKPEAVATEKDQHVQSPVPSTCDAIATDCDLPTKVESVNPGPSKFKIDPNKLFNLKVKMQAINLEEKMLKESNSSPRKGKSFEKLPDTGVDRQLDNMNSSNTSQNLTFSGKNKNDNNANNLLSSHLQTATLSPLFDKREKPQSSGHFLSPLSSVDRAPGNVSQSPRLPNPFDCWSNSSDSDDDDIPFSELRVKLKKRVSLTSEVNANDSNVNQDLVKPLLAASVVSANLFRDFPQELSQSEIDKKERIACQVQLCDSIHNKKKCESDSSLEGPTVVKNAEVATISHSESSKETTNSDVVHKSEAGKKDTATFVQDVSGAIEQNKPCLQEMPTYNKSPPAFEENDSQFFEFESEEQVYSVWQDTLPQKRQVVDKEKAGQVEFRVQPDSDEIEVNSMLNEWGYDTDYVSDELIEKVVEEAEAHLKKGHEEVAVSGPDTEKQFTLGLKWFSSSSSSTDEDVSVGSSNVSHPGFISDTSSKHKNEQEICSKKIIDPNCLRSLIRSGKSKRKLAPTKKSPDSHMENVLPVKNRTDKGGDRSKLGLSKGGVRGKHLSQATWRKDSNRLTLNKQNSCHQKTLIQKKPTKHLERKGSLTSLTNVSKSAARDVQKEFPSTSTSVKLHYSSSPKKVRKRPEPTSTVEKLGLKKKIRKAFDLSQGSLDNLNKLRNYGQTMGPIEHCKKAKLITPQKLTTRTNPRLLVSQDLQYLRQCKLQECSKGKKRKSKSTPDGSTLPKRSLSNEESWDSLATCVQKCQKHLSNVMEKSNDCVAATTSLGKEHSRAMDMTSSKEKLSSINAIDDLNLTQNDVLEIDISTDENLEDDEFLMLTQRDPIDGDTTEEENSRKKPSSPNETRCQYTGCTDVIVSSEKFCKKHTLPEPKDDTFVKPGLPLSIPKSSRPATAKLFASSTTSRNAQLATELEVVPKCPGGAASKVQKPSLPTFAVPVTSRPTPVAKDVGTTNVLRTLNKDANFGTRSSFPTPVTALTSSFPPLPPGRSRQVSPNINLGLTEQQHRDQSYLINAILKWSYQMFDSFDQFGAPDSLCEFTPREVPERFQSYEEYFHTFYPLLMLNLFEQLAQKLKESKQANKMVQNSLTLKNYRVEGQINCAEFQVFLRDYEFERQLHPKEDDVVFLWLPHNQNNYMQEEAEMMMNNPIPCISHISRTSRFSAGRDSQTALYLTIRTRGNVSAVKNQPVRCAVIGSLVTTIRQFKGLLFLAKTPLIRPILSASFTYFTQRDLVESPKLSHA</sequence>
<dbReference type="InterPro" id="IPR009057">
    <property type="entry name" value="Homeodomain-like_sf"/>
</dbReference>
<feature type="region of interest" description="Disordered" evidence="1">
    <location>
        <begin position="72"/>
        <end position="112"/>
    </location>
</feature>
<gene>
    <name evidence="4" type="ORF">scyTo_0016085</name>
</gene>
<evidence type="ECO:0000259" key="3">
    <source>
        <dbReference type="PROSITE" id="PS51294"/>
    </source>
</evidence>
<feature type="compositionally biased region" description="Polar residues" evidence="1">
    <location>
        <begin position="2119"/>
        <end position="2129"/>
    </location>
</feature>
<dbReference type="SMART" id="SM00717">
    <property type="entry name" value="SANT"/>
    <property type="match status" value="3"/>
</dbReference>
<feature type="compositionally biased region" description="Polar residues" evidence="1">
    <location>
        <begin position="2072"/>
        <end position="2087"/>
    </location>
</feature>
<protein>
    <submittedName>
        <fullName evidence="4">Uncharacterized protein</fullName>
    </submittedName>
</protein>
<name>A0A401Q3S5_SCYTO</name>
<dbReference type="PROSITE" id="PS51294">
    <property type="entry name" value="HTH_MYB"/>
    <property type="match status" value="1"/>
</dbReference>
<feature type="non-terminal residue" evidence="4">
    <location>
        <position position="3220"/>
    </location>
</feature>
<dbReference type="STRING" id="75743.A0A401Q3S5"/>
<dbReference type="PROSITE" id="PS50090">
    <property type="entry name" value="MYB_LIKE"/>
    <property type="match status" value="1"/>
</dbReference>
<feature type="region of interest" description="Disordered" evidence="1">
    <location>
        <begin position="1769"/>
        <end position="1807"/>
    </location>
</feature>
<organism evidence="4 5">
    <name type="scientific">Scyliorhinus torazame</name>
    <name type="common">Cloudy catshark</name>
    <name type="synonym">Catulus torazame</name>
    <dbReference type="NCBI Taxonomy" id="75743"/>
    <lineage>
        <taxon>Eukaryota</taxon>
        <taxon>Metazoa</taxon>
        <taxon>Chordata</taxon>
        <taxon>Craniata</taxon>
        <taxon>Vertebrata</taxon>
        <taxon>Chondrichthyes</taxon>
        <taxon>Elasmobranchii</taxon>
        <taxon>Galeomorphii</taxon>
        <taxon>Galeoidea</taxon>
        <taxon>Carcharhiniformes</taxon>
        <taxon>Scyliorhinidae</taxon>
        <taxon>Scyliorhinus</taxon>
    </lineage>
</organism>
<feature type="compositionally biased region" description="Basic and acidic residues" evidence="1">
    <location>
        <begin position="332"/>
        <end position="342"/>
    </location>
</feature>
<dbReference type="PANTHER" id="PTHR46760:SF1">
    <property type="entry name" value="TRANSCRIPTION TERMINATION FACTOR 1"/>
    <property type="match status" value="1"/>
</dbReference>
<feature type="region of interest" description="Disordered" evidence="1">
    <location>
        <begin position="1918"/>
        <end position="1939"/>
    </location>
</feature>
<feature type="region of interest" description="Disordered" evidence="1">
    <location>
        <begin position="2113"/>
        <end position="2158"/>
    </location>
</feature>
<feature type="compositionally biased region" description="Polar residues" evidence="1">
    <location>
        <begin position="362"/>
        <end position="379"/>
    </location>
</feature>
<dbReference type="Gene3D" id="1.10.10.60">
    <property type="entry name" value="Homeodomain-like"/>
    <property type="match status" value="2"/>
</dbReference>
<feature type="compositionally biased region" description="Basic residues" evidence="1">
    <location>
        <begin position="381"/>
        <end position="393"/>
    </location>
</feature>
<feature type="compositionally biased region" description="Basic and acidic residues" evidence="1">
    <location>
        <begin position="415"/>
        <end position="431"/>
    </location>
</feature>
<dbReference type="InterPro" id="IPR053078">
    <property type="entry name" value="TTF1-like"/>
</dbReference>
<feature type="region of interest" description="Disordered" evidence="1">
    <location>
        <begin position="2801"/>
        <end position="2826"/>
    </location>
</feature>
<feature type="compositionally biased region" description="Polar residues" evidence="1">
    <location>
        <begin position="1918"/>
        <end position="1934"/>
    </location>
</feature>
<feature type="domain" description="Myb-like" evidence="2">
    <location>
        <begin position="953"/>
        <end position="1035"/>
    </location>
</feature>
<dbReference type="PANTHER" id="PTHR46760">
    <property type="entry name" value="TRANSCRIPTION TERMINATION FACTOR 1"/>
    <property type="match status" value="1"/>
</dbReference>
<evidence type="ECO:0000313" key="4">
    <source>
        <dbReference type="EMBL" id="GCB80026.1"/>
    </source>
</evidence>
<feature type="region of interest" description="Disordered" evidence="1">
    <location>
        <begin position="2557"/>
        <end position="2612"/>
    </location>
</feature>
<feature type="compositionally biased region" description="Basic and acidic residues" evidence="1">
    <location>
        <begin position="2057"/>
        <end position="2071"/>
    </location>
</feature>
<dbReference type="CDD" id="cd00167">
    <property type="entry name" value="SANT"/>
    <property type="match status" value="2"/>
</dbReference>
<feature type="compositionally biased region" description="Polar residues" evidence="1">
    <location>
        <begin position="507"/>
        <end position="518"/>
    </location>
</feature>
<accession>A0A401Q3S5</accession>
<feature type="region of interest" description="Disordered" evidence="1">
    <location>
        <begin position="2478"/>
        <end position="2535"/>
    </location>
</feature>
<dbReference type="Pfam" id="PF00249">
    <property type="entry name" value="Myb_DNA-binding"/>
    <property type="match status" value="1"/>
</dbReference>
<feature type="non-terminal residue" evidence="4">
    <location>
        <position position="1"/>
    </location>
</feature>
<feature type="compositionally biased region" description="Basic residues" evidence="1">
    <location>
        <begin position="688"/>
        <end position="710"/>
    </location>
</feature>
<dbReference type="InterPro" id="IPR017930">
    <property type="entry name" value="Myb_dom"/>
</dbReference>
<feature type="compositionally biased region" description="Basic and acidic residues" evidence="1">
    <location>
        <begin position="543"/>
        <end position="553"/>
    </location>
</feature>
<dbReference type="GO" id="GO:0003682">
    <property type="term" value="F:chromatin binding"/>
    <property type="evidence" value="ECO:0007669"/>
    <property type="project" value="TreeGrafter"/>
</dbReference>
<feature type="region of interest" description="Disordered" evidence="1">
    <location>
        <begin position="505"/>
        <end position="578"/>
    </location>
</feature>
<proteinExistence type="predicted"/>
<dbReference type="GO" id="GO:0006363">
    <property type="term" value="P:termination of RNA polymerase I transcription"/>
    <property type="evidence" value="ECO:0007669"/>
    <property type="project" value="TreeGrafter"/>
</dbReference>
<feature type="compositionally biased region" description="Basic residues" evidence="1">
    <location>
        <begin position="72"/>
        <end position="82"/>
    </location>
</feature>
<feature type="compositionally biased region" description="Basic and acidic residues" evidence="1">
    <location>
        <begin position="2504"/>
        <end position="2514"/>
    </location>
</feature>
<feature type="compositionally biased region" description="Polar residues" evidence="1">
    <location>
        <begin position="2566"/>
        <end position="2575"/>
    </location>
</feature>
<reference evidence="4 5" key="1">
    <citation type="journal article" date="2018" name="Nat. Ecol. Evol.">
        <title>Shark genomes provide insights into elasmobranch evolution and the origin of vertebrates.</title>
        <authorList>
            <person name="Hara Y"/>
            <person name="Yamaguchi K"/>
            <person name="Onimaru K"/>
            <person name="Kadota M"/>
            <person name="Koyanagi M"/>
            <person name="Keeley SD"/>
            <person name="Tatsumi K"/>
            <person name="Tanaka K"/>
            <person name="Motone F"/>
            <person name="Kageyama Y"/>
            <person name="Nozu R"/>
            <person name="Adachi N"/>
            <person name="Nishimura O"/>
            <person name="Nakagawa R"/>
            <person name="Tanegashima C"/>
            <person name="Kiyatake I"/>
            <person name="Matsumoto R"/>
            <person name="Murakumo K"/>
            <person name="Nishida K"/>
            <person name="Terakita A"/>
            <person name="Kuratani S"/>
            <person name="Sato K"/>
            <person name="Hyodo S Kuraku.S."/>
        </authorList>
    </citation>
    <scope>NUCLEOTIDE SEQUENCE [LARGE SCALE GENOMIC DNA]</scope>
</reference>
<dbReference type="OrthoDB" id="6513042at2759"/>
<feature type="domain" description="HTH myb-type" evidence="3">
    <location>
        <begin position="1012"/>
        <end position="1039"/>
    </location>
</feature>
<dbReference type="GO" id="GO:0005730">
    <property type="term" value="C:nucleolus"/>
    <property type="evidence" value="ECO:0007669"/>
    <property type="project" value="TreeGrafter"/>
</dbReference>
<dbReference type="InterPro" id="IPR001005">
    <property type="entry name" value="SANT/Myb"/>
</dbReference>
<feature type="region of interest" description="Disordered" evidence="1">
    <location>
        <begin position="2044"/>
        <end position="2097"/>
    </location>
</feature>
<keyword evidence="5" id="KW-1185">Reference proteome</keyword>
<feature type="region of interest" description="Disordered" evidence="1">
    <location>
        <begin position="2690"/>
        <end position="2712"/>
    </location>
</feature>
<evidence type="ECO:0000313" key="5">
    <source>
        <dbReference type="Proteomes" id="UP000288216"/>
    </source>
</evidence>
<comment type="caution">
    <text evidence="4">The sequence shown here is derived from an EMBL/GenBank/DDBJ whole genome shotgun (WGS) entry which is preliminary data.</text>
</comment>
<dbReference type="SUPFAM" id="SSF46689">
    <property type="entry name" value="Homeodomain-like"/>
    <property type="match status" value="1"/>
</dbReference>
<feature type="compositionally biased region" description="Polar residues" evidence="1">
    <location>
        <begin position="2585"/>
        <end position="2600"/>
    </location>
</feature>
<dbReference type="EMBL" id="BFAA01009502">
    <property type="protein sequence ID" value="GCB80026.1"/>
    <property type="molecule type" value="Genomic_DNA"/>
</dbReference>
<feature type="region of interest" description="Disordered" evidence="1">
    <location>
        <begin position="685"/>
        <end position="717"/>
    </location>
</feature>
<dbReference type="Proteomes" id="UP000288216">
    <property type="component" value="Unassembled WGS sequence"/>
</dbReference>
<evidence type="ECO:0000256" key="1">
    <source>
        <dbReference type="SAM" id="MobiDB-lite"/>
    </source>
</evidence>
<evidence type="ECO:0000259" key="2">
    <source>
        <dbReference type="PROSITE" id="PS50090"/>
    </source>
</evidence>